<comment type="caution">
    <text evidence="3">The sequence shown here is derived from an EMBL/GenBank/DDBJ whole genome shotgun (WGS) entry which is preliminary data.</text>
</comment>
<dbReference type="InterPro" id="IPR002347">
    <property type="entry name" value="SDR_fam"/>
</dbReference>
<proteinExistence type="inferred from homology"/>
<dbReference type="PANTHER" id="PTHR43477">
    <property type="entry name" value="DIHYDROANTICAPSIN 7-DEHYDROGENASE"/>
    <property type="match status" value="1"/>
</dbReference>
<evidence type="ECO:0000256" key="2">
    <source>
        <dbReference type="ARBA" id="ARBA00023002"/>
    </source>
</evidence>
<evidence type="ECO:0000313" key="4">
    <source>
        <dbReference type="Proteomes" id="UP000214600"/>
    </source>
</evidence>
<evidence type="ECO:0000313" key="3">
    <source>
        <dbReference type="EMBL" id="OXI43790.1"/>
    </source>
</evidence>
<dbReference type="Pfam" id="PF13561">
    <property type="entry name" value="adh_short_C2"/>
    <property type="match status" value="1"/>
</dbReference>
<evidence type="ECO:0000256" key="1">
    <source>
        <dbReference type="ARBA" id="ARBA00006484"/>
    </source>
</evidence>
<dbReference type="PRINTS" id="PR00080">
    <property type="entry name" value="SDRFAMILY"/>
</dbReference>
<name>A0A228IN36_9BURK</name>
<dbReference type="InterPro" id="IPR051122">
    <property type="entry name" value="SDR_DHRS6-like"/>
</dbReference>
<accession>A0A228IN36</accession>
<sequence>MTGRVKGKVALVTGAAKGLGLAIAARLREEGARVVMTDVDPAGQVEADAIGATFAIQDVSSETGWTDLKAHVEKTFGSLHILVNNAGIDGRRGAPRDPEHTSLADWNAIFAINTAGTFLGCKHLVPLIAASGGGSIVNLSSVAALVPTPFLTAYGASKAAVSQFTTSVALHCARRGTRIRCNSVHPGQVRTPMLAALFGTMAAEQGVPAEQLTDDFVAANVPLGSLQEPVDIANLALFLASDESRYVTGQAIACDGGYTLVA</sequence>
<dbReference type="Gene3D" id="3.40.50.720">
    <property type="entry name" value="NAD(P)-binding Rossmann-like Domain"/>
    <property type="match status" value="1"/>
</dbReference>
<dbReference type="OrthoDB" id="8687320at2"/>
<keyword evidence="2" id="KW-0560">Oxidoreductase</keyword>
<organism evidence="3 4">
    <name type="scientific">Burkholderia aenigmatica</name>
    <dbReference type="NCBI Taxonomy" id="2015348"/>
    <lineage>
        <taxon>Bacteria</taxon>
        <taxon>Pseudomonadati</taxon>
        <taxon>Pseudomonadota</taxon>
        <taxon>Betaproteobacteria</taxon>
        <taxon>Burkholderiales</taxon>
        <taxon>Burkholderiaceae</taxon>
        <taxon>Burkholderia</taxon>
        <taxon>Burkholderia cepacia complex</taxon>
    </lineage>
</organism>
<dbReference type="PRINTS" id="PR00081">
    <property type="entry name" value="GDHRDH"/>
</dbReference>
<dbReference type="AlphaFoldDB" id="A0A228IN36"/>
<comment type="similarity">
    <text evidence="1">Belongs to the short-chain dehydrogenases/reductases (SDR) family.</text>
</comment>
<dbReference type="EMBL" id="NKFA01000007">
    <property type="protein sequence ID" value="OXI43790.1"/>
    <property type="molecule type" value="Genomic_DNA"/>
</dbReference>
<dbReference type="GO" id="GO:0016491">
    <property type="term" value="F:oxidoreductase activity"/>
    <property type="evidence" value="ECO:0007669"/>
    <property type="project" value="UniProtKB-KW"/>
</dbReference>
<dbReference type="FunFam" id="3.40.50.720:FF:000084">
    <property type="entry name" value="Short-chain dehydrogenase reductase"/>
    <property type="match status" value="1"/>
</dbReference>
<dbReference type="Proteomes" id="UP000214600">
    <property type="component" value="Unassembled WGS sequence"/>
</dbReference>
<reference evidence="4" key="1">
    <citation type="submission" date="2017-06" db="EMBL/GenBank/DDBJ databases">
        <authorList>
            <person name="LiPuma J."/>
            <person name="Spilker T."/>
        </authorList>
    </citation>
    <scope>NUCLEOTIDE SEQUENCE [LARGE SCALE GENOMIC DNA]</scope>
    <source>
        <strain evidence="4">AU17325</strain>
    </source>
</reference>
<dbReference type="RefSeq" id="WP_089451696.1">
    <property type="nucleotide sequence ID" value="NZ_NKFA01000007.1"/>
</dbReference>
<dbReference type="InterPro" id="IPR036291">
    <property type="entry name" value="NAD(P)-bd_dom_sf"/>
</dbReference>
<dbReference type="SUPFAM" id="SSF51735">
    <property type="entry name" value="NAD(P)-binding Rossmann-fold domains"/>
    <property type="match status" value="1"/>
</dbReference>
<protein>
    <submittedName>
        <fullName evidence="3">Uncharacterized protein</fullName>
    </submittedName>
</protein>
<gene>
    <name evidence="3" type="ORF">CFB84_19810</name>
</gene>
<dbReference type="PROSITE" id="PS00061">
    <property type="entry name" value="ADH_SHORT"/>
    <property type="match status" value="1"/>
</dbReference>
<dbReference type="PANTHER" id="PTHR43477:SF1">
    <property type="entry name" value="DIHYDROANTICAPSIN 7-DEHYDROGENASE"/>
    <property type="match status" value="1"/>
</dbReference>
<reference evidence="3 4" key="2">
    <citation type="submission" date="2017-08" db="EMBL/GenBank/DDBJ databases">
        <title>WGS of novel Burkholderia cepaca complex species.</title>
        <authorList>
            <person name="Lipuma J."/>
            <person name="Spilker T."/>
        </authorList>
    </citation>
    <scope>NUCLEOTIDE SEQUENCE [LARGE SCALE GENOMIC DNA]</scope>
    <source>
        <strain evidence="3 4">AU17325</strain>
    </source>
</reference>
<dbReference type="InterPro" id="IPR020904">
    <property type="entry name" value="Sc_DH/Rdtase_CS"/>
</dbReference>